<evidence type="ECO:0000256" key="1">
    <source>
        <dbReference type="ARBA" id="ARBA00022670"/>
    </source>
</evidence>
<proteinExistence type="inferred from homology"/>
<comment type="similarity">
    <text evidence="4">Belongs to the peptidase A25 family.</text>
</comment>
<evidence type="ECO:0000313" key="6">
    <source>
        <dbReference type="Proteomes" id="UP000297975"/>
    </source>
</evidence>
<dbReference type="NCBIfam" id="TIGR01441">
    <property type="entry name" value="GPR"/>
    <property type="match status" value="1"/>
</dbReference>
<comment type="function">
    <text evidence="4">Initiates the rapid degradation of small, acid-soluble proteins during spore germination.</text>
</comment>
<keyword evidence="6" id="KW-1185">Reference proteome</keyword>
<comment type="catalytic activity">
    <reaction evidence="4">
        <text>Endopeptidase action with P4 Glu or Asp, P1 preferably Glu &gt; Asp, P1' hydrophobic and P2' Ala.</text>
        <dbReference type="EC" id="3.4.24.78"/>
    </reaction>
</comment>
<organism evidence="5 6">
    <name type="scientific">Filobacillus milosensis</name>
    <dbReference type="NCBI Taxonomy" id="94137"/>
    <lineage>
        <taxon>Bacteria</taxon>
        <taxon>Bacillati</taxon>
        <taxon>Bacillota</taxon>
        <taxon>Bacilli</taxon>
        <taxon>Bacillales</taxon>
        <taxon>Bacillaceae</taxon>
        <taxon>Filobacillus</taxon>
    </lineage>
</organism>
<evidence type="ECO:0000256" key="4">
    <source>
        <dbReference type="HAMAP-Rule" id="MF_00626"/>
    </source>
</evidence>
<dbReference type="GO" id="GO:0009847">
    <property type="term" value="P:spore germination"/>
    <property type="evidence" value="ECO:0007669"/>
    <property type="project" value="UniProtKB-UniRule"/>
</dbReference>
<comment type="subunit">
    <text evidence="4">Homotetramer.</text>
</comment>
<dbReference type="GO" id="GO:0006508">
    <property type="term" value="P:proteolysis"/>
    <property type="evidence" value="ECO:0007669"/>
    <property type="project" value="UniProtKB-UniRule"/>
</dbReference>
<feature type="propeptide" id="PRO_5021519523" evidence="4">
    <location>
        <begin position="1"/>
        <end position="11"/>
    </location>
</feature>
<dbReference type="EMBL" id="SOPW01000001">
    <property type="protein sequence ID" value="TFB24861.1"/>
    <property type="molecule type" value="Genomic_DNA"/>
</dbReference>
<dbReference type="Proteomes" id="UP000297975">
    <property type="component" value="Unassembled WGS sequence"/>
</dbReference>
<dbReference type="PIRSF" id="PIRSF019549">
    <property type="entry name" value="Peptidase_A25"/>
    <property type="match status" value="1"/>
</dbReference>
<dbReference type="OrthoDB" id="9777293at2"/>
<name>A0A4Y8IYY0_9BACI</name>
<dbReference type="Gene3D" id="3.40.50.1450">
    <property type="entry name" value="HybD-like"/>
    <property type="match status" value="2"/>
</dbReference>
<gene>
    <name evidence="4" type="primary">gpr</name>
    <name evidence="5" type="ORF">E3U55_00270</name>
</gene>
<dbReference type="RefSeq" id="WP_134338323.1">
    <property type="nucleotide sequence ID" value="NZ_SOPW01000001.1"/>
</dbReference>
<accession>A0A4Y8IYY0</accession>
<comment type="PTM">
    <text evidence="4">Autoproteolytically processed. The inactive tetrameric zymogen termed p46 autoprocesses to a smaller form termed p41, which is active only during spore germination.</text>
</comment>
<keyword evidence="2 4" id="KW-0378">Hydrolase</keyword>
<dbReference type="SUPFAM" id="SSF53163">
    <property type="entry name" value="HybD-like"/>
    <property type="match status" value="1"/>
</dbReference>
<comment type="caution">
    <text evidence="5">The sequence shown here is derived from an EMBL/GenBank/DDBJ whole genome shotgun (WGS) entry which is preliminary data.</text>
</comment>
<dbReference type="EC" id="3.4.24.78" evidence="4"/>
<evidence type="ECO:0000256" key="2">
    <source>
        <dbReference type="ARBA" id="ARBA00022801"/>
    </source>
</evidence>
<evidence type="ECO:0000313" key="5">
    <source>
        <dbReference type="EMBL" id="TFB24861.1"/>
    </source>
</evidence>
<keyword evidence="3 4" id="KW-0865">Zymogen</keyword>
<dbReference type="AlphaFoldDB" id="A0A4Y8IYY0"/>
<dbReference type="InterPro" id="IPR023430">
    <property type="entry name" value="Pept_HybD-like_dom_sf"/>
</dbReference>
<feature type="chain" id="PRO_5023292851" description="Germination protease" evidence="4">
    <location>
        <begin position="12"/>
        <end position="364"/>
    </location>
</feature>
<dbReference type="InterPro" id="IPR005080">
    <property type="entry name" value="Peptidase_A25"/>
</dbReference>
<keyword evidence="1 4" id="KW-0645">Protease</keyword>
<dbReference type="HAMAP" id="MF_00626">
    <property type="entry name" value="Germination_prot"/>
    <property type="match status" value="1"/>
</dbReference>
<dbReference type="GO" id="GO:0004222">
    <property type="term" value="F:metalloendopeptidase activity"/>
    <property type="evidence" value="ECO:0007669"/>
    <property type="project" value="UniProtKB-UniRule"/>
</dbReference>
<evidence type="ECO:0000256" key="3">
    <source>
        <dbReference type="ARBA" id="ARBA00023145"/>
    </source>
</evidence>
<sequence>MQRREFKPRTDLAVEARQMFIEQNPDKKHELDGIIINEYEEEEFKLTRVVIDEQGAERVGKKAGNYITVESQQLRRLEKDFGRKSATILAQEIKRLIEKHKIPMDAKCLIVGLGNGYVTPDALGPNTVNKLYVTTHLFNLHPEMVGEGDRSVSAFTPGVMGLTGMETSDIIFGVVNKTNPDFMIVVDALAARSIDRVNTTLQLSDTGINPGSGVGNDRKEVSKETLNIPVFSIGIPTVVDAVTITNDTIDYILKHFGREMEEGDQPGKALTPAGMDFGERRTYTDEDLPDEEARQTYLGIVGALKEDEKRQLIREVLRPTGHNLIVTPKEVDEVINYMSEVVASAINQALHESINAENAKHFIN</sequence>
<reference evidence="5 6" key="1">
    <citation type="submission" date="2019-03" db="EMBL/GenBank/DDBJ databases">
        <authorList>
            <person name="He R.-H."/>
        </authorList>
    </citation>
    <scope>NUCLEOTIDE SEQUENCE [LARGE SCALE GENOMIC DNA]</scope>
    <source>
        <strain evidence="6">SH 714</strain>
    </source>
</reference>
<protein>
    <recommendedName>
        <fullName evidence="4">Germination protease</fullName>
        <ecNumber evidence="4">3.4.24.78</ecNumber>
    </recommendedName>
    <alternativeName>
        <fullName evidence="4">GPR endopeptidase</fullName>
    </alternativeName>
    <alternativeName>
        <fullName evidence="4">Germination proteinase</fullName>
    </alternativeName>
    <alternativeName>
        <fullName evidence="4">Spore protease</fullName>
    </alternativeName>
</protein>
<dbReference type="Pfam" id="PF03418">
    <property type="entry name" value="Peptidase_A25"/>
    <property type="match status" value="1"/>
</dbReference>